<evidence type="ECO:0000256" key="1">
    <source>
        <dbReference type="SAM" id="Phobius"/>
    </source>
</evidence>
<keyword evidence="1" id="KW-1133">Transmembrane helix</keyword>
<sequence length="264" mass="29544">MTPNDTPTVPAPDDHAPLACLNCEASLTGAFCAQCGQSAATHRFTLAHLLHEIPHSIWHVDRGLPYTLKEMLVRPGHTIRRYLAGQRVDLFRPVALVLLLAGAASFLLLLLHIEQLEPNRAAVTAAGQEAIAANHLVFKYFAWFTIAMLPLYSLLSWVLLRRLRYNFVEHLMANALVIGGVLAVQILFLPLLAWARHSPWLKTLYLIDTFLLPVYQMWAFTLLALGAYRLAGSLWRGFIIAFIGLLGNSLLLNLLSLWLVRLTH</sequence>
<dbReference type="EMBL" id="BAABDH010000016">
    <property type="protein sequence ID" value="GAA3924521.1"/>
    <property type="molecule type" value="Genomic_DNA"/>
</dbReference>
<feature type="transmembrane region" description="Helical" evidence="1">
    <location>
        <begin position="90"/>
        <end position="113"/>
    </location>
</feature>
<proteinExistence type="predicted"/>
<organism evidence="2 3">
    <name type="scientific">Hymenobacter algoricola</name>
    <dbReference type="NCBI Taxonomy" id="486267"/>
    <lineage>
        <taxon>Bacteria</taxon>
        <taxon>Pseudomonadati</taxon>
        <taxon>Bacteroidota</taxon>
        <taxon>Cytophagia</taxon>
        <taxon>Cytophagales</taxon>
        <taxon>Hymenobacteraceae</taxon>
        <taxon>Hymenobacter</taxon>
    </lineage>
</organism>
<gene>
    <name evidence="2" type="ORF">GCM10022406_08290</name>
</gene>
<accession>A0ABP7MMC6</accession>
<dbReference type="InterPro" id="IPR022134">
    <property type="entry name" value="DUF3667"/>
</dbReference>
<feature type="transmembrane region" description="Helical" evidence="1">
    <location>
        <begin position="172"/>
        <end position="195"/>
    </location>
</feature>
<protein>
    <recommendedName>
        <fullName evidence="4">DUF3667 domain-containing protein</fullName>
    </recommendedName>
</protein>
<dbReference type="Pfam" id="PF12412">
    <property type="entry name" value="DUF3667"/>
    <property type="match status" value="1"/>
</dbReference>
<keyword evidence="3" id="KW-1185">Reference proteome</keyword>
<feature type="transmembrane region" description="Helical" evidence="1">
    <location>
        <begin position="238"/>
        <end position="260"/>
    </location>
</feature>
<comment type="caution">
    <text evidence="2">The sequence shown here is derived from an EMBL/GenBank/DDBJ whole genome shotgun (WGS) entry which is preliminary data.</text>
</comment>
<feature type="transmembrane region" description="Helical" evidence="1">
    <location>
        <begin position="140"/>
        <end position="160"/>
    </location>
</feature>
<feature type="transmembrane region" description="Helical" evidence="1">
    <location>
        <begin position="215"/>
        <end position="231"/>
    </location>
</feature>
<dbReference type="RefSeq" id="WP_345110494.1">
    <property type="nucleotide sequence ID" value="NZ_BAABDH010000016.1"/>
</dbReference>
<dbReference type="Proteomes" id="UP001499909">
    <property type="component" value="Unassembled WGS sequence"/>
</dbReference>
<evidence type="ECO:0000313" key="3">
    <source>
        <dbReference type="Proteomes" id="UP001499909"/>
    </source>
</evidence>
<name>A0ABP7MMC6_9BACT</name>
<keyword evidence="1" id="KW-0472">Membrane</keyword>
<keyword evidence="1" id="KW-0812">Transmembrane</keyword>
<evidence type="ECO:0000313" key="2">
    <source>
        <dbReference type="EMBL" id="GAA3924521.1"/>
    </source>
</evidence>
<evidence type="ECO:0008006" key="4">
    <source>
        <dbReference type="Google" id="ProtNLM"/>
    </source>
</evidence>
<reference evidence="3" key="1">
    <citation type="journal article" date="2019" name="Int. J. Syst. Evol. Microbiol.">
        <title>The Global Catalogue of Microorganisms (GCM) 10K type strain sequencing project: providing services to taxonomists for standard genome sequencing and annotation.</title>
        <authorList>
            <consortium name="The Broad Institute Genomics Platform"/>
            <consortium name="The Broad Institute Genome Sequencing Center for Infectious Disease"/>
            <person name="Wu L."/>
            <person name="Ma J."/>
        </authorList>
    </citation>
    <scope>NUCLEOTIDE SEQUENCE [LARGE SCALE GENOMIC DNA]</scope>
    <source>
        <strain evidence="3">JCM 17214</strain>
    </source>
</reference>